<feature type="compositionally biased region" description="Pro residues" evidence="1">
    <location>
        <begin position="619"/>
        <end position="634"/>
    </location>
</feature>
<feature type="compositionally biased region" description="Low complexity" evidence="1">
    <location>
        <begin position="875"/>
        <end position="884"/>
    </location>
</feature>
<organism evidence="2">
    <name type="scientific">Phallusia mammillata</name>
    <dbReference type="NCBI Taxonomy" id="59560"/>
    <lineage>
        <taxon>Eukaryota</taxon>
        <taxon>Metazoa</taxon>
        <taxon>Chordata</taxon>
        <taxon>Tunicata</taxon>
        <taxon>Ascidiacea</taxon>
        <taxon>Phlebobranchia</taxon>
        <taxon>Ascidiidae</taxon>
        <taxon>Phallusia</taxon>
    </lineage>
</organism>
<feature type="compositionally biased region" description="Low complexity" evidence="1">
    <location>
        <begin position="756"/>
        <end position="767"/>
    </location>
</feature>
<feature type="compositionally biased region" description="Polar residues" evidence="1">
    <location>
        <begin position="513"/>
        <end position="524"/>
    </location>
</feature>
<sequence length="1006" mass="107451">MLPKPRKSVKPGEFEMVDMLPILDTPQKPTPPTVMTTVIQRQNKGSSQIRETSKLLQPHHVSHLQLKDRFKGSGSGDGETPSIPDSVECEYVEAEDATLSPNFFKPISPSSPTNAERDTSLGYGASSDGTLTRKLSITVMRGETVYDSFISVPVDGDETKNNISDEPQTEGRQATLETIPEQDLYLDLDSSDGPDACDAAGVHLQAGNDETDVTSMGGRLSNGKFLGDNNKKDSTEPSVRLRNHTALVKLRKPRNTDGSRAQAAPRPVSMPFAAPPEPPAPKASQHVINKSGPRPLPDPPSETSNVDGESSSKEKTVASRQSSMPQEPPPLPPTAKKSSPLPVTSPGRPPVSPNSRPTSSEKTPPIPPNTAAKTFAGSDIFPPLPPVPLSRPPISTHADSPPPLRQSRPPLPAHPAPEGSQAPAIPCPNSSTLPPVPGDTSPVFSAPDKPPPLPPGKPPTAPPASSETPPPPLPKTKPSFAPRLPYRPPSPFLKSGPGFEDTPPDTPKKDQHTTTNAPTSQTFTLADVPTKPDRLVHPAAKLIQQMNGQPHLKHRSVNVAEETDKPLRPPKKMAPTPPRVLPKPDVGLTHKAPTTKPKVDSPKPPPAISTKPKHLNGTPNPPRPPKTATPPRPKPQSKVSTLPNRPMDPHPVNLSPTLTRQFQSTRQLPSPNVSLPTTDDNPICSDPDEDHDQVYTCIDESQVSVIAFPPPSPELPSAPPPLPPTASNSLDKSTAGPARTPDVTPTVSAASEVSASPLSTKKSPLKSPRLKRPSVPPPPRPQTAPPKQPQEVTKKPAPTRPPPPSKKNIQAAEQRKAASQVENEWTVVRTNLNSSPIKTPKRTIKNAPKVAEVTISSETVMDGDSETYSCIPDVSSESSFSAGSEDAQENTGKDSIRKKKRSLSVIPSPVTMINRLRNKTKSGYDASIVSKSMSTSNGNDFRGAAFNDSFEEEGIYAGIDENPGLFNNVNANNNLYMASHCSLSSHNGRESNCTYAQLDHAPSSGE</sequence>
<dbReference type="AlphaFoldDB" id="A0A6F9D8L9"/>
<feature type="compositionally biased region" description="Pro residues" evidence="1">
    <location>
        <begin position="774"/>
        <end position="788"/>
    </location>
</feature>
<evidence type="ECO:0000313" key="2">
    <source>
        <dbReference type="EMBL" id="CAB3226799.1"/>
    </source>
</evidence>
<feature type="compositionally biased region" description="Pro residues" evidence="1">
    <location>
        <begin position="448"/>
        <end position="475"/>
    </location>
</feature>
<feature type="compositionally biased region" description="Polar residues" evidence="1">
    <location>
        <begin position="654"/>
        <end position="680"/>
    </location>
</feature>
<accession>A0A6F9D8L9</accession>
<dbReference type="EMBL" id="LR783488">
    <property type="protein sequence ID" value="CAB3226799.1"/>
    <property type="molecule type" value="mRNA"/>
</dbReference>
<feature type="compositionally biased region" description="Polar residues" evidence="1">
    <location>
        <begin position="353"/>
        <end position="362"/>
    </location>
</feature>
<reference evidence="2" key="1">
    <citation type="submission" date="2020-04" db="EMBL/GenBank/DDBJ databases">
        <authorList>
            <person name="Neveu A P."/>
        </authorList>
    </citation>
    <scope>NUCLEOTIDE SEQUENCE</scope>
    <source>
        <tissue evidence="2">Whole embryo</tissue>
    </source>
</reference>
<feature type="compositionally biased region" description="Pro residues" evidence="1">
    <location>
        <begin position="708"/>
        <end position="724"/>
    </location>
</feature>
<feature type="region of interest" description="Disordered" evidence="1">
    <location>
        <begin position="208"/>
        <end position="843"/>
    </location>
</feature>
<feature type="compositionally biased region" description="Polar residues" evidence="1">
    <location>
        <begin position="743"/>
        <end position="754"/>
    </location>
</feature>
<gene>
    <name evidence="2" type="primary">C2orf61</name>
</gene>
<feature type="compositionally biased region" description="Pro residues" evidence="1">
    <location>
        <begin position="400"/>
        <end position="415"/>
    </location>
</feature>
<feature type="compositionally biased region" description="Polar residues" evidence="1">
    <location>
        <begin position="820"/>
        <end position="837"/>
    </location>
</feature>
<name>A0A6F9D8L9_9ASCI</name>
<feature type="region of interest" description="Disordered" evidence="1">
    <location>
        <begin position="863"/>
        <end position="901"/>
    </location>
</feature>
<feature type="compositionally biased region" description="Pro residues" evidence="1">
    <location>
        <begin position="382"/>
        <end position="391"/>
    </location>
</feature>
<feature type="region of interest" description="Disordered" evidence="1">
    <location>
        <begin position="102"/>
        <end position="124"/>
    </location>
</feature>
<dbReference type="PRINTS" id="PR01217">
    <property type="entry name" value="PRICHEXTENSN"/>
</dbReference>
<proteinExistence type="evidence at transcript level"/>
<evidence type="ECO:0000256" key="1">
    <source>
        <dbReference type="SAM" id="MobiDB-lite"/>
    </source>
</evidence>
<protein>
    <submittedName>
        <fullName evidence="2">Titin-like</fullName>
    </submittedName>
</protein>